<accession>A0A0L0W3C5</accession>
<organism evidence="3 4">
    <name type="scientific">Puccinia striiformis f. sp. tritici PST-78</name>
    <dbReference type="NCBI Taxonomy" id="1165861"/>
    <lineage>
        <taxon>Eukaryota</taxon>
        <taxon>Fungi</taxon>
        <taxon>Dikarya</taxon>
        <taxon>Basidiomycota</taxon>
        <taxon>Pucciniomycotina</taxon>
        <taxon>Pucciniomycetes</taxon>
        <taxon>Pucciniales</taxon>
        <taxon>Pucciniaceae</taxon>
        <taxon>Puccinia</taxon>
    </lineage>
</organism>
<dbReference type="InterPro" id="IPR013083">
    <property type="entry name" value="Znf_RING/FYVE/PHD"/>
</dbReference>
<evidence type="ECO:0000259" key="2">
    <source>
        <dbReference type="PROSITE" id="PS50089"/>
    </source>
</evidence>
<proteinExistence type="predicted"/>
<evidence type="ECO:0000313" key="3">
    <source>
        <dbReference type="EMBL" id="KNF05805.1"/>
    </source>
</evidence>
<dbReference type="STRING" id="1165861.A0A0L0W3C5"/>
<protein>
    <recommendedName>
        <fullName evidence="2">RING-type domain-containing protein</fullName>
    </recommendedName>
</protein>
<name>A0A0L0W3C5_9BASI</name>
<reference evidence="4" key="1">
    <citation type="submission" date="2014-03" db="EMBL/GenBank/DDBJ databases">
        <title>The Genome Sequence of Puccinia striiformis f. sp. tritici PST-78.</title>
        <authorList>
            <consortium name="The Broad Institute Genome Sequencing Platform"/>
            <person name="Cuomo C."/>
            <person name="Hulbert S."/>
            <person name="Chen X."/>
            <person name="Walker B."/>
            <person name="Young S.K."/>
            <person name="Zeng Q."/>
            <person name="Gargeya S."/>
            <person name="Fitzgerald M."/>
            <person name="Haas B."/>
            <person name="Abouelleil A."/>
            <person name="Alvarado L."/>
            <person name="Arachchi H.M."/>
            <person name="Berlin A.M."/>
            <person name="Chapman S.B."/>
            <person name="Goldberg J."/>
            <person name="Griggs A."/>
            <person name="Gujja S."/>
            <person name="Hansen M."/>
            <person name="Howarth C."/>
            <person name="Imamovic A."/>
            <person name="Larimer J."/>
            <person name="McCowan C."/>
            <person name="Montmayeur A."/>
            <person name="Murphy C."/>
            <person name="Neiman D."/>
            <person name="Pearson M."/>
            <person name="Priest M."/>
            <person name="Roberts A."/>
            <person name="Saif S."/>
            <person name="Shea T."/>
            <person name="Sisk P."/>
            <person name="Sykes S."/>
            <person name="Wortman J."/>
            <person name="Nusbaum C."/>
            <person name="Birren B."/>
        </authorList>
    </citation>
    <scope>NUCLEOTIDE SEQUENCE [LARGE SCALE GENOMIC DNA]</scope>
    <source>
        <strain evidence="4">race PST-78</strain>
    </source>
</reference>
<dbReference type="GO" id="GO:0008270">
    <property type="term" value="F:zinc ion binding"/>
    <property type="evidence" value="ECO:0007669"/>
    <property type="project" value="UniProtKB-KW"/>
</dbReference>
<dbReference type="Gene3D" id="3.30.40.10">
    <property type="entry name" value="Zinc/RING finger domain, C3HC4 (zinc finger)"/>
    <property type="match status" value="1"/>
</dbReference>
<keyword evidence="1" id="KW-0862">Zinc</keyword>
<dbReference type="EMBL" id="AJIL01000006">
    <property type="protein sequence ID" value="KNF05805.1"/>
    <property type="molecule type" value="Genomic_DNA"/>
</dbReference>
<dbReference type="AlphaFoldDB" id="A0A0L0W3C5"/>
<comment type="caution">
    <text evidence="3">The sequence shown here is derived from an EMBL/GenBank/DDBJ whole genome shotgun (WGS) entry which is preliminary data.</text>
</comment>
<dbReference type="InterPro" id="IPR001841">
    <property type="entry name" value="Znf_RING"/>
</dbReference>
<keyword evidence="1" id="KW-0863">Zinc-finger</keyword>
<evidence type="ECO:0000256" key="1">
    <source>
        <dbReference type="PROSITE-ProRule" id="PRU00175"/>
    </source>
</evidence>
<feature type="domain" description="RING-type" evidence="2">
    <location>
        <begin position="124"/>
        <end position="173"/>
    </location>
</feature>
<dbReference type="Pfam" id="PF13639">
    <property type="entry name" value="zf-RING_2"/>
    <property type="match status" value="1"/>
</dbReference>
<dbReference type="PROSITE" id="PS50089">
    <property type="entry name" value="ZF_RING_2"/>
    <property type="match status" value="1"/>
</dbReference>
<sequence>MRLNFLVVLTQWGIFVQLLSVEVLGMFTCFKEPKGTSRWSRVSTGASRYDQRPNLAVDDSYHLSPQVKLTAREFQRRVDDNTRNRPGNYPQNLQTHFVEGVEETASAGDRGEGATKSERLKSECEICRKKLRANQQIVKLLPCDDRFHSTCIMSRLSSGTLVIDANMPCPVCQGTIARHKVYPPQEPLPR</sequence>
<dbReference type="Proteomes" id="UP000054564">
    <property type="component" value="Unassembled WGS sequence"/>
</dbReference>
<keyword evidence="1" id="KW-0479">Metal-binding</keyword>
<evidence type="ECO:0000313" key="4">
    <source>
        <dbReference type="Proteomes" id="UP000054564"/>
    </source>
</evidence>
<dbReference type="SUPFAM" id="SSF57850">
    <property type="entry name" value="RING/U-box"/>
    <property type="match status" value="1"/>
</dbReference>
<gene>
    <name evidence="3" type="ORF">PSTG_01202</name>
</gene>
<keyword evidence="4" id="KW-1185">Reference proteome</keyword>